<name>A0A4C1WW97_EUMVA</name>
<gene>
    <name evidence="2" type="ORF">EVAR_29754_1</name>
</gene>
<feature type="region of interest" description="Disordered" evidence="1">
    <location>
        <begin position="1"/>
        <end position="28"/>
    </location>
</feature>
<evidence type="ECO:0000313" key="3">
    <source>
        <dbReference type="Proteomes" id="UP000299102"/>
    </source>
</evidence>
<dbReference type="EMBL" id="BGZK01000657">
    <property type="protein sequence ID" value="GBP54912.1"/>
    <property type="molecule type" value="Genomic_DNA"/>
</dbReference>
<evidence type="ECO:0000313" key="2">
    <source>
        <dbReference type="EMBL" id="GBP54912.1"/>
    </source>
</evidence>
<dbReference type="Proteomes" id="UP000299102">
    <property type="component" value="Unassembled WGS sequence"/>
</dbReference>
<sequence>MHALMLKHPRSGISRSADGRHGEQVQGEAMREACCDEAMTYAAQRSSLTEYVEPLDPCGIIVFVTRVVNKRQSKSGQHGGLKSKPRLQ</sequence>
<dbReference type="AlphaFoldDB" id="A0A4C1WW97"/>
<reference evidence="2 3" key="1">
    <citation type="journal article" date="2019" name="Commun. Biol.">
        <title>The bagworm genome reveals a unique fibroin gene that provides high tensile strength.</title>
        <authorList>
            <person name="Kono N."/>
            <person name="Nakamura H."/>
            <person name="Ohtoshi R."/>
            <person name="Tomita M."/>
            <person name="Numata K."/>
            <person name="Arakawa K."/>
        </authorList>
    </citation>
    <scope>NUCLEOTIDE SEQUENCE [LARGE SCALE GENOMIC DNA]</scope>
</reference>
<accession>A0A4C1WW97</accession>
<keyword evidence="3" id="KW-1185">Reference proteome</keyword>
<organism evidence="2 3">
    <name type="scientific">Eumeta variegata</name>
    <name type="common">Bagworm moth</name>
    <name type="synonym">Eumeta japonica</name>
    <dbReference type="NCBI Taxonomy" id="151549"/>
    <lineage>
        <taxon>Eukaryota</taxon>
        <taxon>Metazoa</taxon>
        <taxon>Ecdysozoa</taxon>
        <taxon>Arthropoda</taxon>
        <taxon>Hexapoda</taxon>
        <taxon>Insecta</taxon>
        <taxon>Pterygota</taxon>
        <taxon>Neoptera</taxon>
        <taxon>Endopterygota</taxon>
        <taxon>Lepidoptera</taxon>
        <taxon>Glossata</taxon>
        <taxon>Ditrysia</taxon>
        <taxon>Tineoidea</taxon>
        <taxon>Psychidae</taxon>
        <taxon>Oiketicinae</taxon>
        <taxon>Eumeta</taxon>
    </lineage>
</organism>
<feature type="compositionally biased region" description="Basic and acidic residues" evidence="1">
    <location>
        <begin position="17"/>
        <end position="28"/>
    </location>
</feature>
<feature type="compositionally biased region" description="Basic residues" evidence="1">
    <location>
        <begin position="1"/>
        <end position="10"/>
    </location>
</feature>
<proteinExistence type="predicted"/>
<comment type="caution">
    <text evidence="2">The sequence shown here is derived from an EMBL/GenBank/DDBJ whole genome shotgun (WGS) entry which is preliminary data.</text>
</comment>
<protein>
    <submittedName>
        <fullName evidence="2">Uncharacterized protein</fullName>
    </submittedName>
</protein>
<evidence type="ECO:0000256" key="1">
    <source>
        <dbReference type="SAM" id="MobiDB-lite"/>
    </source>
</evidence>